<gene>
    <name evidence="4" type="ORF">PQO03_17930</name>
</gene>
<dbReference type="InterPro" id="IPR050738">
    <property type="entry name" value="Sulfatase"/>
</dbReference>
<dbReference type="Proteomes" id="UP001214250">
    <property type="component" value="Chromosome 2"/>
</dbReference>
<comment type="similarity">
    <text evidence="1">Belongs to the sulfatase family.</text>
</comment>
<dbReference type="PANTHER" id="PTHR42693">
    <property type="entry name" value="ARYLSULFATASE FAMILY MEMBER"/>
    <property type="match status" value="1"/>
</dbReference>
<reference evidence="4 5" key="1">
    <citation type="submission" date="2023-02" db="EMBL/GenBank/DDBJ databases">
        <title>Genome sequence of Lentisphaera profundi SAORIC-696.</title>
        <authorList>
            <person name="Kim e."/>
            <person name="Cho J.-C."/>
            <person name="Choi A."/>
            <person name="Kang I."/>
        </authorList>
    </citation>
    <scope>NUCLEOTIDE SEQUENCE [LARGE SCALE GENOMIC DNA]</scope>
    <source>
        <strain evidence="4 5">SAORIC-696</strain>
    </source>
</reference>
<dbReference type="PANTHER" id="PTHR42693:SF53">
    <property type="entry name" value="ENDO-4-O-SULFATASE"/>
    <property type="match status" value="1"/>
</dbReference>
<dbReference type="InterPro" id="IPR017850">
    <property type="entry name" value="Alkaline_phosphatase_core_sf"/>
</dbReference>
<evidence type="ECO:0000256" key="2">
    <source>
        <dbReference type="ARBA" id="ARBA00022801"/>
    </source>
</evidence>
<evidence type="ECO:0000313" key="4">
    <source>
        <dbReference type="EMBL" id="WDE97708.1"/>
    </source>
</evidence>
<protein>
    <submittedName>
        <fullName evidence="4">Sulfatase-like hydrolase/transferase</fullName>
    </submittedName>
</protein>
<evidence type="ECO:0000256" key="1">
    <source>
        <dbReference type="ARBA" id="ARBA00008779"/>
    </source>
</evidence>
<organism evidence="4 5">
    <name type="scientific">Lentisphaera profundi</name>
    <dbReference type="NCBI Taxonomy" id="1658616"/>
    <lineage>
        <taxon>Bacteria</taxon>
        <taxon>Pseudomonadati</taxon>
        <taxon>Lentisphaerota</taxon>
        <taxon>Lentisphaeria</taxon>
        <taxon>Lentisphaerales</taxon>
        <taxon>Lentisphaeraceae</taxon>
        <taxon>Lentisphaera</taxon>
    </lineage>
</organism>
<keyword evidence="5" id="KW-1185">Reference proteome</keyword>
<name>A0ABY7W0A5_9BACT</name>
<accession>A0ABY7W0A5</accession>
<dbReference type="InterPro" id="IPR000917">
    <property type="entry name" value="Sulfatase_N"/>
</dbReference>
<dbReference type="SUPFAM" id="SSF53649">
    <property type="entry name" value="Alkaline phosphatase-like"/>
    <property type="match status" value="1"/>
</dbReference>
<dbReference type="Gene3D" id="3.40.720.10">
    <property type="entry name" value="Alkaline Phosphatase, subunit A"/>
    <property type="match status" value="1"/>
</dbReference>
<dbReference type="RefSeq" id="WP_274152263.1">
    <property type="nucleotide sequence ID" value="NZ_CP117812.1"/>
</dbReference>
<keyword evidence="2" id="KW-0378">Hydrolase</keyword>
<proteinExistence type="inferred from homology"/>
<evidence type="ECO:0000259" key="3">
    <source>
        <dbReference type="Pfam" id="PF00884"/>
    </source>
</evidence>
<feature type="domain" description="Sulfatase N-terminal" evidence="3">
    <location>
        <begin position="11"/>
        <end position="115"/>
    </location>
</feature>
<sequence length="151" mass="16278">MCCFHCSYCSIGRVLKLLDDLGIADNTIVVFTSDNGPEATTTVKHMKNGKKNAGAYFSVGSSGPYRGQKGSLLYGGVRVPFFVRWPGKIPQGLKDTSTELSSCDLLTTLCAAANIKLPEDLVTDGENNLPALLGTPQAKDRTFFWDVNAPE</sequence>
<dbReference type="EMBL" id="CP117812">
    <property type="protein sequence ID" value="WDE97708.1"/>
    <property type="molecule type" value="Genomic_DNA"/>
</dbReference>
<evidence type="ECO:0000313" key="5">
    <source>
        <dbReference type="Proteomes" id="UP001214250"/>
    </source>
</evidence>
<dbReference type="Pfam" id="PF00884">
    <property type="entry name" value="Sulfatase"/>
    <property type="match status" value="1"/>
</dbReference>